<dbReference type="InterPro" id="IPR036866">
    <property type="entry name" value="RibonucZ/Hydroxyglut_hydro"/>
</dbReference>
<accession>A0ABT5BHQ4</accession>
<organism evidence="4 5">
    <name type="scientific">Nannocystis radixulma</name>
    <dbReference type="NCBI Taxonomy" id="2995305"/>
    <lineage>
        <taxon>Bacteria</taxon>
        <taxon>Pseudomonadati</taxon>
        <taxon>Myxococcota</taxon>
        <taxon>Polyangia</taxon>
        <taxon>Nannocystales</taxon>
        <taxon>Nannocystaceae</taxon>
        <taxon>Nannocystis</taxon>
    </lineage>
</organism>
<dbReference type="RefSeq" id="WP_272004290.1">
    <property type="nucleotide sequence ID" value="NZ_JAQNDN010000019.1"/>
</dbReference>
<comment type="caution">
    <text evidence="4">The sequence shown here is derived from an EMBL/GenBank/DDBJ whole genome shotgun (WGS) entry which is preliminary data.</text>
</comment>
<proteinExistence type="inferred from homology"/>
<dbReference type="PANTHER" id="PTHR42951">
    <property type="entry name" value="METALLO-BETA-LACTAMASE DOMAIN-CONTAINING"/>
    <property type="match status" value="1"/>
</dbReference>
<evidence type="ECO:0000256" key="2">
    <source>
        <dbReference type="SAM" id="SignalP"/>
    </source>
</evidence>
<comment type="similarity">
    <text evidence="1">Belongs to the metallo-beta-lactamase superfamily. Class-B beta-lactamase family.</text>
</comment>
<dbReference type="InterPro" id="IPR001279">
    <property type="entry name" value="Metallo-B-lactamas"/>
</dbReference>
<name>A0ABT5BHQ4_9BACT</name>
<dbReference type="Pfam" id="PF00753">
    <property type="entry name" value="Lactamase_B"/>
    <property type="match status" value="1"/>
</dbReference>
<dbReference type="EMBL" id="JAQNDN010000019">
    <property type="protein sequence ID" value="MDC0672501.1"/>
    <property type="molecule type" value="Genomic_DNA"/>
</dbReference>
<keyword evidence="5" id="KW-1185">Reference proteome</keyword>
<dbReference type="Proteomes" id="UP001217838">
    <property type="component" value="Unassembled WGS sequence"/>
</dbReference>
<evidence type="ECO:0000313" key="5">
    <source>
        <dbReference type="Proteomes" id="UP001217838"/>
    </source>
</evidence>
<feature type="signal peptide" evidence="2">
    <location>
        <begin position="1"/>
        <end position="23"/>
    </location>
</feature>
<evidence type="ECO:0000313" key="4">
    <source>
        <dbReference type="EMBL" id="MDC0672501.1"/>
    </source>
</evidence>
<dbReference type="InterPro" id="IPR050855">
    <property type="entry name" value="NDM-1-like"/>
</dbReference>
<gene>
    <name evidence="4" type="ORF">POL58_32425</name>
</gene>
<dbReference type="Gene3D" id="3.60.15.10">
    <property type="entry name" value="Ribonuclease Z/Hydroxyacylglutathione hydrolase-like"/>
    <property type="match status" value="1"/>
</dbReference>
<reference evidence="4 5" key="1">
    <citation type="submission" date="2022-11" db="EMBL/GenBank/DDBJ databases">
        <title>Minimal conservation of predation-associated metabolite biosynthetic gene clusters underscores biosynthetic potential of Myxococcota including descriptions for ten novel species: Archangium lansinium sp. nov., Myxococcus landrumus sp. nov., Nannocystis bai.</title>
        <authorList>
            <person name="Ahearne A."/>
            <person name="Stevens C."/>
            <person name="Dowd S."/>
        </authorList>
    </citation>
    <scope>NUCLEOTIDE SEQUENCE [LARGE SCALE GENOMIC DNA]</scope>
    <source>
        <strain evidence="4 5">NCELM</strain>
    </source>
</reference>
<feature type="domain" description="Metallo-beta-lactamase" evidence="3">
    <location>
        <begin position="38"/>
        <end position="233"/>
    </location>
</feature>
<evidence type="ECO:0000256" key="1">
    <source>
        <dbReference type="ARBA" id="ARBA00005250"/>
    </source>
</evidence>
<dbReference type="PANTHER" id="PTHR42951:SF4">
    <property type="entry name" value="ACYL-COENZYME A THIOESTERASE MBLAC2"/>
    <property type="match status" value="1"/>
</dbReference>
<sequence length="312" mass="32670">MQRPALALAAVLCCAAACDAPEAAGTLHTFTSDAAGFDTHSFYYDTGREVVVFDAQFTEPLAQALVDDIRAHTDSPIRYVVITHPNPDKFNGVGPLRAAGATIVASDATAAAIPGVHAYKRAAFIANGTFTEDTYPPEATVDLTFADTLQLDLLGDATIELQVLANPGVSSTQTVAHIPAIDALIVGDLVHHDVHAWLEGGIVDGAPRPDLTAWSAALDELRAWGDVTVHGGRGASAPVELAVAAQQDYLRGMDEVVREYVAGVDDPDAFTGDAAAGHYAAITEAARAAFPERGLDYLITYGVYGLVASLSE</sequence>
<protein>
    <submittedName>
        <fullName evidence="4">MBL fold metallo-hydrolase</fullName>
    </submittedName>
</protein>
<evidence type="ECO:0000259" key="3">
    <source>
        <dbReference type="SMART" id="SM00849"/>
    </source>
</evidence>
<feature type="chain" id="PRO_5047412401" evidence="2">
    <location>
        <begin position="24"/>
        <end position="312"/>
    </location>
</feature>
<dbReference type="SMART" id="SM00849">
    <property type="entry name" value="Lactamase_B"/>
    <property type="match status" value="1"/>
</dbReference>
<keyword evidence="2" id="KW-0732">Signal</keyword>
<dbReference type="SUPFAM" id="SSF56281">
    <property type="entry name" value="Metallo-hydrolase/oxidoreductase"/>
    <property type="match status" value="1"/>
</dbReference>